<organism evidence="4 5">
    <name type="scientific">Halocaridina rubra</name>
    <name type="common">Hawaiian red shrimp</name>
    <dbReference type="NCBI Taxonomy" id="373956"/>
    <lineage>
        <taxon>Eukaryota</taxon>
        <taxon>Metazoa</taxon>
        <taxon>Ecdysozoa</taxon>
        <taxon>Arthropoda</taxon>
        <taxon>Crustacea</taxon>
        <taxon>Multicrustacea</taxon>
        <taxon>Malacostraca</taxon>
        <taxon>Eumalacostraca</taxon>
        <taxon>Eucarida</taxon>
        <taxon>Decapoda</taxon>
        <taxon>Pleocyemata</taxon>
        <taxon>Caridea</taxon>
        <taxon>Atyoidea</taxon>
        <taxon>Atyidae</taxon>
        <taxon>Halocaridina</taxon>
    </lineage>
</organism>
<proteinExistence type="predicted"/>
<protein>
    <submittedName>
        <fullName evidence="4">GPALPP motifs-containing protein 1</fullName>
    </submittedName>
</protein>
<evidence type="ECO:0000259" key="3">
    <source>
        <dbReference type="Pfam" id="PF12572"/>
    </source>
</evidence>
<evidence type="ECO:0000313" key="4">
    <source>
        <dbReference type="EMBL" id="KAK7021728.1"/>
    </source>
</evidence>
<dbReference type="EMBL" id="JAXCGZ010022888">
    <property type="protein sequence ID" value="KAK7021728.1"/>
    <property type="molecule type" value="Genomic_DNA"/>
</dbReference>
<dbReference type="InterPro" id="IPR022226">
    <property type="entry name" value="DUF3752"/>
</dbReference>
<dbReference type="Proteomes" id="UP001381693">
    <property type="component" value="Unassembled WGS sequence"/>
</dbReference>
<keyword evidence="2" id="KW-0732">Signal</keyword>
<feature type="compositionally biased region" description="Basic and acidic residues" evidence="1">
    <location>
        <begin position="172"/>
        <end position="191"/>
    </location>
</feature>
<evidence type="ECO:0000313" key="5">
    <source>
        <dbReference type="Proteomes" id="UP001381693"/>
    </source>
</evidence>
<dbReference type="Pfam" id="PF12572">
    <property type="entry name" value="DUF3752"/>
    <property type="match status" value="1"/>
</dbReference>
<dbReference type="PANTHER" id="PTHR46370">
    <property type="entry name" value="GPALPP MOTIFS-CONTAINING PROTEIN 1"/>
    <property type="match status" value="1"/>
</dbReference>
<feature type="region of interest" description="Disordered" evidence="1">
    <location>
        <begin position="166"/>
        <end position="191"/>
    </location>
</feature>
<dbReference type="InterPro" id="IPR046331">
    <property type="entry name" value="GPAM1-like"/>
</dbReference>
<evidence type="ECO:0000256" key="2">
    <source>
        <dbReference type="SAM" id="SignalP"/>
    </source>
</evidence>
<feature type="chain" id="PRO_5042919515" evidence="2">
    <location>
        <begin position="28"/>
        <end position="220"/>
    </location>
</feature>
<feature type="signal peptide" evidence="2">
    <location>
        <begin position="1"/>
        <end position="27"/>
    </location>
</feature>
<feature type="compositionally biased region" description="Basic and acidic residues" evidence="1">
    <location>
        <begin position="96"/>
        <end position="130"/>
    </location>
</feature>
<dbReference type="AlphaFoldDB" id="A0AAN8WFP2"/>
<feature type="region of interest" description="Disordered" evidence="1">
    <location>
        <begin position="87"/>
        <end position="140"/>
    </location>
</feature>
<name>A0AAN8WFP2_HALRR</name>
<reference evidence="4 5" key="1">
    <citation type="submission" date="2023-11" db="EMBL/GenBank/DDBJ databases">
        <title>Halocaridina rubra genome assembly.</title>
        <authorList>
            <person name="Smith C."/>
        </authorList>
    </citation>
    <scope>NUCLEOTIDE SEQUENCE [LARGE SCALE GENOMIC DNA]</scope>
    <source>
        <strain evidence="4">EP-1</strain>
        <tissue evidence="4">Whole</tissue>
    </source>
</reference>
<sequence>CIFVESRSKGVLLCLFLLLQKPSINRSTILYYCFERIEYKYFGNCESLHHIFFTFLNTFVHDKSDKPVKRETWMLELPEDKPNFFGLGPRQFRKKTPMEKGDRSVWTDTPSDKEKKAQRDTNEGEEKEFNPESIAVKQRDDDLTARVDKYNKDKRSVPLIDLHIKKLKKKGEKSGPKERRPFSREEDLNVNKFDDAQKKSILKKAQQLNDRFSGGGKKFL</sequence>
<accession>A0AAN8WFP2</accession>
<keyword evidence="5" id="KW-1185">Reference proteome</keyword>
<comment type="caution">
    <text evidence="4">The sequence shown here is derived from an EMBL/GenBank/DDBJ whole genome shotgun (WGS) entry which is preliminary data.</text>
</comment>
<gene>
    <name evidence="4" type="primary">GPALPP1</name>
    <name evidence="4" type="ORF">SK128_018313</name>
</gene>
<feature type="domain" description="DUF3752" evidence="3">
    <location>
        <begin position="87"/>
        <end position="213"/>
    </location>
</feature>
<dbReference type="PANTHER" id="PTHR46370:SF1">
    <property type="entry name" value="GPALPP MOTIFS-CONTAINING PROTEIN 1"/>
    <property type="match status" value="1"/>
</dbReference>
<evidence type="ECO:0000256" key="1">
    <source>
        <dbReference type="SAM" id="MobiDB-lite"/>
    </source>
</evidence>
<feature type="non-terminal residue" evidence="4">
    <location>
        <position position="1"/>
    </location>
</feature>